<accession>F0T0E7</accession>
<dbReference type="KEGG" id="sgy:Sgly_3050"/>
<dbReference type="PANTHER" id="PTHR30419">
    <property type="entry name" value="HTH-TYPE TRANSCRIPTIONAL REGULATOR YBHD"/>
    <property type="match status" value="1"/>
</dbReference>
<dbReference type="InterPro" id="IPR036390">
    <property type="entry name" value="WH_DNA-bd_sf"/>
</dbReference>
<evidence type="ECO:0000256" key="3">
    <source>
        <dbReference type="ARBA" id="ARBA00023125"/>
    </source>
</evidence>
<keyword evidence="7" id="KW-1185">Reference proteome</keyword>
<protein>
    <submittedName>
        <fullName evidence="6">Transcriptional regulator, LysR family</fullName>
    </submittedName>
</protein>
<dbReference type="GO" id="GO:0003677">
    <property type="term" value="F:DNA binding"/>
    <property type="evidence" value="ECO:0007669"/>
    <property type="project" value="UniProtKB-KW"/>
</dbReference>
<organism evidence="6 7">
    <name type="scientific">Syntrophobotulus glycolicus (strain DSM 8271 / FlGlyR)</name>
    <dbReference type="NCBI Taxonomy" id="645991"/>
    <lineage>
        <taxon>Bacteria</taxon>
        <taxon>Bacillati</taxon>
        <taxon>Bacillota</taxon>
        <taxon>Clostridia</taxon>
        <taxon>Eubacteriales</taxon>
        <taxon>Desulfitobacteriaceae</taxon>
        <taxon>Syntrophobotulus</taxon>
    </lineage>
</organism>
<keyword evidence="2" id="KW-0805">Transcription regulation</keyword>
<dbReference type="SUPFAM" id="SSF46785">
    <property type="entry name" value="Winged helix' DNA-binding domain"/>
    <property type="match status" value="1"/>
</dbReference>
<evidence type="ECO:0000313" key="7">
    <source>
        <dbReference type="Proteomes" id="UP000007488"/>
    </source>
</evidence>
<sequence length="291" mass="32680">MDLLQLKYFQVVARTEHMTKAARELQIAQPALSVTIARLEEDLGVPLFDRQNRRIVLNPYGRAFLRRVDTALAALGEGRQELADLAGMEYGILSIATTFLDEDFSKMIGSFVSRHPSMRFRIRQLSEDKTKLQLLTAGEVDFGFINQTVQGPDIASVALLSEELLLAAPPGHPFGGCRTVSLSDLAPESFVLLKEGHSIRKRCDELFEKAGFFPKVVCECDEIGAIRNLVHAGLGISFLPEPSSQAAAFPLTFVKNKELTYRNTLFLAWNEKRYLSKAALKFREYVVRYYT</sequence>
<evidence type="ECO:0000313" key="6">
    <source>
        <dbReference type="EMBL" id="ADY57319.1"/>
    </source>
</evidence>
<evidence type="ECO:0000259" key="5">
    <source>
        <dbReference type="PROSITE" id="PS50931"/>
    </source>
</evidence>
<dbReference type="STRING" id="645991.Sgly_3050"/>
<dbReference type="InterPro" id="IPR036388">
    <property type="entry name" value="WH-like_DNA-bd_sf"/>
</dbReference>
<dbReference type="PROSITE" id="PS50931">
    <property type="entry name" value="HTH_LYSR"/>
    <property type="match status" value="1"/>
</dbReference>
<dbReference type="PRINTS" id="PR00039">
    <property type="entry name" value="HTHLYSR"/>
</dbReference>
<dbReference type="RefSeq" id="WP_013626091.1">
    <property type="nucleotide sequence ID" value="NC_015172.1"/>
</dbReference>
<name>F0T0E7_SYNGF</name>
<dbReference type="GO" id="GO:0003700">
    <property type="term" value="F:DNA-binding transcription factor activity"/>
    <property type="evidence" value="ECO:0007669"/>
    <property type="project" value="InterPro"/>
</dbReference>
<evidence type="ECO:0000256" key="1">
    <source>
        <dbReference type="ARBA" id="ARBA00009437"/>
    </source>
</evidence>
<dbReference type="EMBL" id="CP002547">
    <property type="protein sequence ID" value="ADY57319.1"/>
    <property type="molecule type" value="Genomic_DNA"/>
</dbReference>
<dbReference type="HOGENOM" id="CLU_039613_6_2_9"/>
<dbReference type="PANTHER" id="PTHR30419:SF28">
    <property type="entry name" value="HTH-TYPE TRANSCRIPTIONAL REGULATOR BSDA"/>
    <property type="match status" value="1"/>
</dbReference>
<dbReference type="Pfam" id="PF03466">
    <property type="entry name" value="LysR_substrate"/>
    <property type="match status" value="1"/>
</dbReference>
<dbReference type="Gene3D" id="3.40.190.290">
    <property type="match status" value="1"/>
</dbReference>
<proteinExistence type="inferred from homology"/>
<dbReference type="FunFam" id="1.10.10.10:FF:000001">
    <property type="entry name" value="LysR family transcriptional regulator"/>
    <property type="match status" value="1"/>
</dbReference>
<evidence type="ECO:0000256" key="4">
    <source>
        <dbReference type="ARBA" id="ARBA00023163"/>
    </source>
</evidence>
<dbReference type="AlphaFoldDB" id="F0T0E7"/>
<dbReference type="InterPro" id="IPR050950">
    <property type="entry name" value="HTH-type_LysR_regulators"/>
</dbReference>
<evidence type="ECO:0000256" key="2">
    <source>
        <dbReference type="ARBA" id="ARBA00023015"/>
    </source>
</evidence>
<keyword evidence="4" id="KW-0804">Transcription</keyword>
<dbReference type="Proteomes" id="UP000007488">
    <property type="component" value="Chromosome"/>
</dbReference>
<keyword evidence="3" id="KW-0238">DNA-binding</keyword>
<reference evidence="7" key="2">
    <citation type="submission" date="2011-02" db="EMBL/GenBank/DDBJ databases">
        <title>The complete genome of Syntrophobotulus glycolicus DSM 8271.</title>
        <authorList>
            <person name="Lucas S."/>
            <person name="Copeland A."/>
            <person name="Lapidus A."/>
            <person name="Bruce D."/>
            <person name="Goodwin L."/>
            <person name="Pitluck S."/>
            <person name="Kyrpides N."/>
            <person name="Mavromatis K."/>
            <person name="Pagani I."/>
            <person name="Ivanova N."/>
            <person name="Mikhailova N."/>
            <person name="Chertkov O."/>
            <person name="Held B."/>
            <person name="Detter J.C."/>
            <person name="Tapia R."/>
            <person name="Han C."/>
            <person name="Land M."/>
            <person name="Hauser L."/>
            <person name="Markowitz V."/>
            <person name="Cheng J.-F."/>
            <person name="Hugenholtz P."/>
            <person name="Woyke T."/>
            <person name="Wu D."/>
            <person name="Spring S."/>
            <person name="Schroeder M."/>
            <person name="Brambilla E."/>
            <person name="Klenk H.-P."/>
            <person name="Eisen J.A."/>
        </authorList>
    </citation>
    <scope>NUCLEOTIDE SEQUENCE [LARGE SCALE GENOMIC DNA]</scope>
    <source>
        <strain evidence="7">DSM 8271 / FlGlyR</strain>
    </source>
</reference>
<dbReference type="Pfam" id="PF00126">
    <property type="entry name" value="HTH_1"/>
    <property type="match status" value="1"/>
</dbReference>
<dbReference type="Gene3D" id="1.10.10.10">
    <property type="entry name" value="Winged helix-like DNA-binding domain superfamily/Winged helix DNA-binding domain"/>
    <property type="match status" value="1"/>
</dbReference>
<dbReference type="InterPro" id="IPR000847">
    <property type="entry name" value="LysR_HTH_N"/>
</dbReference>
<reference evidence="6 7" key="1">
    <citation type="journal article" date="2011" name="Stand. Genomic Sci.">
        <title>Complete genome sequence of Syntrophobotulus glycolicus type strain (FlGlyR).</title>
        <authorList>
            <person name="Han C."/>
            <person name="Mwirichia R."/>
            <person name="Chertkov O."/>
            <person name="Held B."/>
            <person name="Lapidus A."/>
            <person name="Nolan M."/>
            <person name="Lucas S."/>
            <person name="Hammon N."/>
            <person name="Deshpande S."/>
            <person name="Cheng J.F."/>
            <person name="Tapia R."/>
            <person name="Goodwin L."/>
            <person name="Pitluck S."/>
            <person name="Huntemann M."/>
            <person name="Liolios K."/>
            <person name="Ivanova N."/>
            <person name="Pagani I."/>
            <person name="Mavromatis K."/>
            <person name="Ovchinikova G."/>
            <person name="Pati A."/>
            <person name="Chen A."/>
            <person name="Palaniappan K."/>
            <person name="Land M."/>
            <person name="Hauser L."/>
            <person name="Brambilla E.M."/>
            <person name="Rohde M."/>
            <person name="Spring S."/>
            <person name="Sikorski J."/>
            <person name="Goker M."/>
            <person name="Woyke T."/>
            <person name="Bristow J."/>
            <person name="Eisen J.A."/>
            <person name="Markowitz V."/>
            <person name="Hugenholtz P."/>
            <person name="Kyrpides N.C."/>
            <person name="Klenk H.P."/>
            <person name="Detter J.C."/>
        </authorList>
    </citation>
    <scope>NUCLEOTIDE SEQUENCE [LARGE SCALE GENOMIC DNA]</scope>
    <source>
        <strain evidence="7">DSM 8271 / FlGlyR</strain>
    </source>
</reference>
<dbReference type="eggNOG" id="COG0583">
    <property type="taxonomic scope" value="Bacteria"/>
</dbReference>
<dbReference type="GO" id="GO:0005829">
    <property type="term" value="C:cytosol"/>
    <property type="evidence" value="ECO:0007669"/>
    <property type="project" value="TreeGrafter"/>
</dbReference>
<dbReference type="SUPFAM" id="SSF53850">
    <property type="entry name" value="Periplasmic binding protein-like II"/>
    <property type="match status" value="1"/>
</dbReference>
<gene>
    <name evidence="6" type="ordered locus">Sgly_3050</name>
</gene>
<dbReference type="OrthoDB" id="9803714at2"/>
<dbReference type="InterPro" id="IPR005119">
    <property type="entry name" value="LysR_subst-bd"/>
</dbReference>
<feature type="domain" description="HTH lysR-type" evidence="5">
    <location>
        <begin position="1"/>
        <end position="58"/>
    </location>
</feature>
<comment type="similarity">
    <text evidence="1">Belongs to the LysR transcriptional regulatory family.</text>
</comment>